<evidence type="ECO:0000313" key="2">
    <source>
        <dbReference type="Proteomes" id="UP001196413"/>
    </source>
</evidence>
<protein>
    <submittedName>
        <fullName evidence="1">Uncharacterized protein</fullName>
    </submittedName>
</protein>
<name>A0AAD5QQY5_PARTN</name>
<dbReference type="Proteomes" id="UP001196413">
    <property type="component" value="Unassembled WGS sequence"/>
</dbReference>
<gene>
    <name evidence="1" type="ORF">KIN20_016776</name>
</gene>
<proteinExistence type="predicted"/>
<dbReference type="EMBL" id="JAHQIW010003372">
    <property type="protein sequence ID" value="KAJ1358360.1"/>
    <property type="molecule type" value="Genomic_DNA"/>
</dbReference>
<reference evidence="1" key="1">
    <citation type="submission" date="2021-06" db="EMBL/GenBank/DDBJ databases">
        <title>Parelaphostrongylus tenuis whole genome reference sequence.</title>
        <authorList>
            <person name="Garwood T.J."/>
            <person name="Larsen P.A."/>
            <person name="Fountain-Jones N.M."/>
            <person name="Garbe J.R."/>
            <person name="Macchietto M.G."/>
            <person name="Kania S.A."/>
            <person name="Gerhold R.W."/>
            <person name="Richards J.E."/>
            <person name="Wolf T.M."/>
        </authorList>
    </citation>
    <scope>NUCLEOTIDE SEQUENCE</scope>
    <source>
        <strain evidence="1">MNPRO001-30</strain>
        <tissue evidence="1">Meninges</tissue>
    </source>
</reference>
<organism evidence="1 2">
    <name type="scientific">Parelaphostrongylus tenuis</name>
    <name type="common">Meningeal worm</name>
    <dbReference type="NCBI Taxonomy" id="148309"/>
    <lineage>
        <taxon>Eukaryota</taxon>
        <taxon>Metazoa</taxon>
        <taxon>Ecdysozoa</taxon>
        <taxon>Nematoda</taxon>
        <taxon>Chromadorea</taxon>
        <taxon>Rhabditida</taxon>
        <taxon>Rhabditina</taxon>
        <taxon>Rhabditomorpha</taxon>
        <taxon>Strongyloidea</taxon>
        <taxon>Metastrongylidae</taxon>
        <taxon>Parelaphostrongylus</taxon>
    </lineage>
</organism>
<dbReference type="AlphaFoldDB" id="A0AAD5QQY5"/>
<accession>A0AAD5QQY5</accession>
<comment type="caution">
    <text evidence="1">The sequence shown here is derived from an EMBL/GenBank/DDBJ whole genome shotgun (WGS) entry which is preliminary data.</text>
</comment>
<sequence>MSIGMEMFNPALLQVGNAFMRRPVLKFCYAIAASDRISERYAAMEICGAEGERTASHVTVAKWYKSIWKW</sequence>
<evidence type="ECO:0000313" key="1">
    <source>
        <dbReference type="EMBL" id="KAJ1358360.1"/>
    </source>
</evidence>
<keyword evidence="2" id="KW-1185">Reference proteome</keyword>